<keyword evidence="3" id="KW-1185">Reference proteome</keyword>
<sequence length="108" mass="11842">MLSAWTVWIVIVCLGLGTYLIRFSFLGLIGGRELPEWFLRHLRYVAVAVMPALITPLVIWPEATQGEPDPARLIAALAAFVIGIKFNSVIGAILAGMISLYGVQYLLN</sequence>
<keyword evidence="1" id="KW-0812">Transmembrane</keyword>
<proteinExistence type="predicted"/>
<feature type="transmembrane region" description="Helical" evidence="1">
    <location>
        <begin position="41"/>
        <end position="61"/>
    </location>
</feature>
<dbReference type="EMBL" id="VMNH01000010">
    <property type="protein sequence ID" value="TVO74916.1"/>
    <property type="molecule type" value="Genomic_DNA"/>
</dbReference>
<dbReference type="AlphaFoldDB" id="A0A558DN47"/>
<dbReference type="Pfam" id="PF05437">
    <property type="entry name" value="AzlD"/>
    <property type="match status" value="1"/>
</dbReference>
<dbReference type="Proteomes" id="UP000316649">
    <property type="component" value="Unassembled WGS sequence"/>
</dbReference>
<comment type="caution">
    <text evidence="2">The sequence shown here is derived from an EMBL/GenBank/DDBJ whole genome shotgun (WGS) entry which is preliminary data.</text>
</comment>
<evidence type="ECO:0000313" key="3">
    <source>
        <dbReference type="Proteomes" id="UP000316649"/>
    </source>
</evidence>
<gene>
    <name evidence="2" type="ORF">FHP88_10530</name>
</gene>
<accession>A0A558DN47</accession>
<dbReference type="OrthoDB" id="4257348at2"/>
<feature type="transmembrane region" description="Helical" evidence="1">
    <location>
        <begin position="73"/>
        <end position="103"/>
    </location>
</feature>
<evidence type="ECO:0000313" key="2">
    <source>
        <dbReference type="EMBL" id="TVO74916.1"/>
    </source>
</evidence>
<keyword evidence="1" id="KW-0472">Membrane</keyword>
<keyword evidence="1" id="KW-1133">Transmembrane helix</keyword>
<reference evidence="2 3" key="1">
    <citation type="submission" date="2019-07" db="EMBL/GenBank/DDBJ databases">
        <title>The pathways for chlorine oxyanion respiration interact through the shared metabolite chlorate.</title>
        <authorList>
            <person name="Barnum T.P."/>
            <person name="Cheng Y."/>
            <person name="Hill K.A."/>
            <person name="Lucas L.N."/>
            <person name="Carlson H.K."/>
            <person name="Coates J.D."/>
        </authorList>
    </citation>
    <scope>NUCLEOTIDE SEQUENCE [LARGE SCALE GENOMIC DNA]</scope>
    <source>
        <strain evidence="2 3">BK-1</strain>
    </source>
</reference>
<evidence type="ECO:0000256" key="1">
    <source>
        <dbReference type="SAM" id="Phobius"/>
    </source>
</evidence>
<feature type="transmembrane region" description="Helical" evidence="1">
    <location>
        <begin position="6"/>
        <end position="29"/>
    </location>
</feature>
<protein>
    <submittedName>
        <fullName evidence="2">AzlD domain-containing protein</fullName>
    </submittedName>
</protein>
<name>A0A558DN47_9GAMM</name>
<organism evidence="2 3">
    <name type="scientific">Sedimenticola selenatireducens</name>
    <dbReference type="NCBI Taxonomy" id="191960"/>
    <lineage>
        <taxon>Bacteria</taxon>
        <taxon>Pseudomonadati</taxon>
        <taxon>Pseudomonadota</taxon>
        <taxon>Gammaproteobacteria</taxon>
        <taxon>Chromatiales</taxon>
        <taxon>Sedimenticolaceae</taxon>
        <taxon>Sedimenticola</taxon>
    </lineage>
</organism>
<dbReference type="RefSeq" id="WP_144359002.1">
    <property type="nucleotide sequence ID" value="NZ_VMNH01000010.1"/>
</dbReference>
<dbReference type="InterPro" id="IPR008407">
    <property type="entry name" value="Brnchd-chn_aa_trnsp_AzlD"/>
</dbReference>